<dbReference type="RefSeq" id="WP_168607341.1">
    <property type="nucleotide sequence ID" value="NZ_CP038852.1"/>
</dbReference>
<dbReference type="GO" id="GO:0016740">
    <property type="term" value="F:transferase activity"/>
    <property type="evidence" value="ECO:0007669"/>
    <property type="project" value="UniProtKB-KW"/>
</dbReference>
<dbReference type="SUPFAM" id="SSF52317">
    <property type="entry name" value="Class I glutamine amidotransferase-like"/>
    <property type="match status" value="1"/>
</dbReference>
<dbReference type="KEGG" id="peg:E5R92_06790"/>
<dbReference type="PANTHER" id="PTHR42695:SF5">
    <property type="entry name" value="GLUTAMINE AMIDOTRANSFERASE YLR126C-RELATED"/>
    <property type="match status" value="1"/>
</dbReference>
<organism evidence="2 3">
    <name type="scientific">Candidatus Pelagibacter giovannonii</name>
    <dbReference type="NCBI Taxonomy" id="2563896"/>
    <lineage>
        <taxon>Bacteria</taxon>
        <taxon>Pseudomonadati</taxon>
        <taxon>Pseudomonadota</taxon>
        <taxon>Alphaproteobacteria</taxon>
        <taxon>Candidatus Pelagibacterales</taxon>
        <taxon>Candidatus Pelagibacteraceae</taxon>
        <taxon>Candidatus Pelagibacter</taxon>
    </lineage>
</organism>
<accession>A0A6H1Q3S2</accession>
<proteinExistence type="predicted"/>
<dbReference type="InterPro" id="IPR017926">
    <property type="entry name" value="GATASE"/>
</dbReference>
<dbReference type="Proteomes" id="UP000501094">
    <property type="component" value="Chromosome"/>
</dbReference>
<reference evidence="2 3" key="1">
    <citation type="journal article" date="2020" name="Nat. Microbiol.">
        <title>Lysogenic host-virus interactions in SAR11 marine bacteria.</title>
        <authorList>
            <person name="Morris R.M."/>
            <person name="Cain K.R."/>
            <person name="Hvorecny K.L."/>
            <person name="Kollman J.M."/>
        </authorList>
    </citation>
    <scope>NUCLEOTIDE SEQUENCE [LARGE SCALE GENOMIC DNA]</scope>
    <source>
        <strain evidence="2 3">NP1</strain>
    </source>
</reference>
<evidence type="ECO:0000313" key="2">
    <source>
        <dbReference type="EMBL" id="QIZ21484.1"/>
    </source>
</evidence>
<sequence>MSNLNILIVEGNIREDSEFFIKAAGSSAADNLKNLILKIEPLTNTEIINPGHDDETTNALKNMNKYNGIVFTGGAMRINDMTDVIKKHINFASNCFNHKNKILAICWGLQVCSTAAGGKVNPGKNGAHIGIASDVIINNEGEQHFIYKDKKQIFTSPAFNFDEVSELPKNAILLSSDIVNNVMGVSFNAGNSEIIGLQYHPDYEYSQMLKLIDGRKERLFKSKNFLNEEEYESHISYIKSQNELLDFNNRTCEVRNWINYIRN</sequence>
<dbReference type="AlphaFoldDB" id="A0A6H1Q3S2"/>
<name>A0A6H1Q3S2_9PROT</name>
<keyword evidence="2" id="KW-0315">Glutamine amidotransferase</keyword>
<dbReference type="InterPro" id="IPR044992">
    <property type="entry name" value="ChyE-like"/>
</dbReference>
<dbReference type="Gene3D" id="3.40.50.880">
    <property type="match status" value="1"/>
</dbReference>
<feature type="domain" description="Glutamine amidotransferase" evidence="1">
    <location>
        <begin position="26"/>
        <end position="205"/>
    </location>
</feature>
<evidence type="ECO:0000313" key="3">
    <source>
        <dbReference type="Proteomes" id="UP000501094"/>
    </source>
</evidence>
<dbReference type="PANTHER" id="PTHR42695">
    <property type="entry name" value="GLUTAMINE AMIDOTRANSFERASE YLR126C-RELATED"/>
    <property type="match status" value="1"/>
</dbReference>
<gene>
    <name evidence="2" type="ORF">E5R92_06790</name>
</gene>
<dbReference type="Pfam" id="PF00117">
    <property type="entry name" value="GATase"/>
    <property type="match status" value="1"/>
</dbReference>
<protein>
    <submittedName>
        <fullName evidence="2">Type 1 glutamine amidotransferase</fullName>
    </submittedName>
</protein>
<dbReference type="EMBL" id="CP038852">
    <property type="protein sequence ID" value="QIZ21484.1"/>
    <property type="molecule type" value="Genomic_DNA"/>
</dbReference>
<dbReference type="PROSITE" id="PS51273">
    <property type="entry name" value="GATASE_TYPE_1"/>
    <property type="match status" value="1"/>
</dbReference>
<dbReference type="GO" id="GO:0005829">
    <property type="term" value="C:cytosol"/>
    <property type="evidence" value="ECO:0007669"/>
    <property type="project" value="TreeGrafter"/>
</dbReference>
<keyword evidence="3" id="KW-1185">Reference proteome</keyword>
<keyword evidence="2" id="KW-0808">Transferase</keyword>
<dbReference type="InterPro" id="IPR029062">
    <property type="entry name" value="Class_I_gatase-like"/>
</dbReference>
<evidence type="ECO:0000259" key="1">
    <source>
        <dbReference type="Pfam" id="PF00117"/>
    </source>
</evidence>